<dbReference type="AlphaFoldDB" id="A0A8I3WRW0"/>
<keyword evidence="1" id="KW-0732">Signal</keyword>
<reference evidence="2" key="3">
    <citation type="submission" date="2025-09" db="UniProtKB">
        <authorList>
            <consortium name="Ensembl"/>
        </authorList>
    </citation>
    <scope>IDENTIFICATION</scope>
</reference>
<reference evidence="2 3" key="1">
    <citation type="submission" date="2009-03" db="EMBL/GenBank/DDBJ databases">
        <authorList>
            <person name="Warren W."/>
            <person name="Ye L."/>
            <person name="Minx P."/>
            <person name="Worley K."/>
            <person name="Gibbs R."/>
            <person name="Wilson R.K."/>
        </authorList>
    </citation>
    <scope>NUCLEOTIDE SEQUENCE [LARGE SCALE GENOMIC DNA]</scope>
</reference>
<keyword evidence="3" id="KW-1185">Reference proteome</keyword>
<dbReference type="Proteomes" id="UP000008225">
    <property type="component" value="Chromosome 1"/>
</dbReference>
<organism evidence="2 3">
    <name type="scientific">Callithrix jacchus</name>
    <name type="common">White-tufted-ear marmoset</name>
    <name type="synonym">Simia Jacchus</name>
    <dbReference type="NCBI Taxonomy" id="9483"/>
    <lineage>
        <taxon>Eukaryota</taxon>
        <taxon>Metazoa</taxon>
        <taxon>Chordata</taxon>
        <taxon>Craniata</taxon>
        <taxon>Vertebrata</taxon>
        <taxon>Euteleostomi</taxon>
        <taxon>Mammalia</taxon>
        <taxon>Eutheria</taxon>
        <taxon>Euarchontoglires</taxon>
        <taxon>Primates</taxon>
        <taxon>Haplorrhini</taxon>
        <taxon>Platyrrhini</taxon>
        <taxon>Cebidae</taxon>
        <taxon>Callitrichinae</taxon>
        <taxon>Callithrix</taxon>
        <taxon>Callithrix</taxon>
    </lineage>
</organism>
<feature type="chain" id="PRO_5035240073" evidence="1">
    <location>
        <begin position="42"/>
        <end position="146"/>
    </location>
</feature>
<dbReference type="Ensembl" id="ENSCJAT00000125754.1">
    <property type="protein sequence ID" value="ENSCJAP00000080317.1"/>
    <property type="gene ID" value="ENSCJAG00000085676.1"/>
</dbReference>
<evidence type="ECO:0000256" key="1">
    <source>
        <dbReference type="SAM" id="SignalP"/>
    </source>
</evidence>
<reference evidence="2" key="2">
    <citation type="submission" date="2025-08" db="UniProtKB">
        <authorList>
            <consortium name="Ensembl"/>
        </authorList>
    </citation>
    <scope>IDENTIFICATION</scope>
</reference>
<accession>A0A8I3WRW0</accession>
<feature type="signal peptide" evidence="1">
    <location>
        <begin position="1"/>
        <end position="41"/>
    </location>
</feature>
<name>A0A8I3WRW0_CALJA</name>
<sequence>MLKFGYVLSQGWRLSHFNGQILINFHYLFLLLVASFQKGTCQMPARAILYEVSVSPCVSQSRYTRVREPLDEAVCPLSGIKCCAGRSAAPFRAARQERLSLLRLYSQLPLSPGALSQEGGGFIYKSLTGCCLFSEMPCPAGGSLVI</sequence>
<protein>
    <submittedName>
        <fullName evidence="2">Uncharacterized protein</fullName>
    </submittedName>
</protein>
<evidence type="ECO:0000313" key="3">
    <source>
        <dbReference type="Proteomes" id="UP000008225"/>
    </source>
</evidence>
<proteinExistence type="predicted"/>
<evidence type="ECO:0000313" key="2">
    <source>
        <dbReference type="Ensembl" id="ENSCJAP00000080317.1"/>
    </source>
</evidence>
<dbReference type="GeneTree" id="ENSGT00980000202103"/>